<proteinExistence type="predicted"/>
<accession>A0AAE3XSB6</accession>
<comment type="caution">
    <text evidence="1">The sequence shown here is derived from an EMBL/GenBank/DDBJ whole genome shotgun (WGS) entry which is preliminary data.</text>
</comment>
<evidence type="ECO:0000313" key="2">
    <source>
        <dbReference type="Proteomes" id="UP001185092"/>
    </source>
</evidence>
<dbReference type="EMBL" id="JAVDQD010000006">
    <property type="protein sequence ID" value="MDR6241080.1"/>
    <property type="molecule type" value="Genomic_DNA"/>
</dbReference>
<organism evidence="1 2">
    <name type="scientific">Aureibacter tunicatorum</name>
    <dbReference type="NCBI Taxonomy" id="866807"/>
    <lineage>
        <taxon>Bacteria</taxon>
        <taxon>Pseudomonadati</taxon>
        <taxon>Bacteroidota</taxon>
        <taxon>Cytophagia</taxon>
        <taxon>Cytophagales</taxon>
        <taxon>Persicobacteraceae</taxon>
        <taxon>Aureibacter</taxon>
    </lineage>
</organism>
<protein>
    <submittedName>
        <fullName evidence="1">Uncharacterized protein</fullName>
    </submittedName>
</protein>
<dbReference type="AlphaFoldDB" id="A0AAE3XSB6"/>
<evidence type="ECO:0000313" key="1">
    <source>
        <dbReference type="EMBL" id="MDR6241080.1"/>
    </source>
</evidence>
<dbReference type="RefSeq" id="WP_309941596.1">
    <property type="nucleotide sequence ID" value="NZ_AP025305.1"/>
</dbReference>
<sequence>MDNFVPSKMKWFRKHIARLVPHICLLLSIHFANISVNILQNETSQNVFYNDSIFRIENEIESFVELILHTVFEKEFAIPDNPETQNGDQIFKKPFSFKSLEQVFNYNLLFIILPIKVTHFGYQEVKYSPPIKEIIPPPPKNFLA</sequence>
<name>A0AAE3XSB6_9BACT</name>
<keyword evidence="2" id="KW-1185">Reference proteome</keyword>
<dbReference type="Proteomes" id="UP001185092">
    <property type="component" value="Unassembled WGS sequence"/>
</dbReference>
<reference evidence="1" key="1">
    <citation type="submission" date="2023-07" db="EMBL/GenBank/DDBJ databases">
        <title>Genomic Encyclopedia of Type Strains, Phase IV (KMG-IV): sequencing the most valuable type-strain genomes for metagenomic binning, comparative biology and taxonomic classification.</title>
        <authorList>
            <person name="Goeker M."/>
        </authorList>
    </citation>
    <scope>NUCLEOTIDE SEQUENCE</scope>
    <source>
        <strain evidence="1">DSM 26174</strain>
    </source>
</reference>
<gene>
    <name evidence="1" type="ORF">HNQ88_004156</name>
</gene>